<proteinExistence type="predicted"/>
<accession>A0A4C9GBA9</accession>
<dbReference type="InterPro" id="IPR009057">
    <property type="entry name" value="Homeodomain-like_sf"/>
</dbReference>
<dbReference type="GO" id="GO:0043565">
    <property type="term" value="F:sequence-specific DNA binding"/>
    <property type="evidence" value="ECO:0007669"/>
    <property type="project" value="InterPro"/>
</dbReference>
<sequence>MITISGVNPDNQKMNRDMANHISEITIEKIIERIEAEIERGSRLSVREVALWSGYSHRHLQRLFLMYTGIPLGEYIRRRRLNRVALLLRLSQRSFQDIALSTGFDSQQSMNRDFKKNTGLTPKQYRYRKLF</sequence>
<gene>
    <name evidence="4" type="primary">ykgA_1</name>
    <name evidence="4" type="ORF">BvCmsKKP061_02497</name>
</gene>
<evidence type="ECO:0000313" key="4">
    <source>
        <dbReference type="EMBL" id="GDH43908.1"/>
    </source>
</evidence>
<reference evidence="4 5" key="1">
    <citation type="submission" date="2018-04" db="EMBL/GenBank/DDBJ databases">
        <title>Large scale genomics of bovine and human commensal E. coli to reveal the emerging process of EHEC.</title>
        <authorList>
            <person name="Arimizu Y."/>
            <person name="Ogura Y."/>
        </authorList>
    </citation>
    <scope>NUCLEOTIDE SEQUENCE [LARGE SCALE GENOMIC DNA]</scope>
    <source>
        <strain evidence="4 5">KK-P061</strain>
    </source>
</reference>
<organism evidence="4 5">
    <name type="scientific">Escherichia coli</name>
    <dbReference type="NCBI Taxonomy" id="562"/>
    <lineage>
        <taxon>Bacteria</taxon>
        <taxon>Pseudomonadati</taxon>
        <taxon>Pseudomonadota</taxon>
        <taxon>Gammaproteobacteria</taxon>
        <taxon>Enterobacterales</taxon>
        <taxon>Enterobacteriaceae</taxon>
        <taxon>Escherichia</taxon>
    </lineage>
</organism>
<evidence type="ECO:0000313" key="5">
    <source>
        <dbReference type="Proteomes" id="UP000303027"/>
    </source>
</evidence>
<dbReference type="InterPro" id="IPR050959">
    <property type="entry name" value="MarA-like"/>
</dbReference>
<keyword evidence="2" id="KW-0238">DNA-binding</keyword>
<dbReference type="SMART" id="SM00342">
    <property type="entry name" value="HTH_ARAC"/>
    <property type="match status" value="1"/>
</dbReference>
<evidence type="ECO:0000256" key="3">
    <source>
        <dbReference type="ARBA" id="ARBA00023163"/>
    </source>
</evidence>
<evidence type="ECO:0000256" key="2">
    <source>
        <dbReference type="ARBA" id="ARBA00023125"/>
    </source>
</evidence>
<dbReference type="Proteomes" id="UP000303027">
    <property type="component" value="Unassembled WGS sequence"/>
</dbReference>
<dbReference type="InterPro" id="IPR018060">
    <property type="entry name" value="HTH_AraC"/>
</dbReference>
<dbReference type="Gene3D" id="1.10.10.60">
    <property type="entry name" value="Homeodomain-like"/>
    <property type="match status" value="2"/>
</dbReference>
<evidence type="ECO:0000256" key="1">
    <source>
        <dbReference type="ARBA" id="ARBA00023015"/>
    </source>
</evidence>
<dbReference type="SUPFAM" id="SSF46689">
    <property type="entry name" value="Homeodomain-like"/>
    <property type="match status" value="2"/>
</dbReference>
<dbReference type="EMBL" id="BFXY01000075">
    <property type="protein sequence ID" value="GDH43908.1"/>
    <property type="molecule type" value="Genomic_DNA"/>
</dbReference>
<protein>
    <submittedName>
        <fullName evidence="4">Transcriptional regulator</fullName>
    </submittedName>
</protein>
<dbReference type="AlphaFoldDB" id="A0A4C9GBA9"/>
<dbReference type="PANTHER" id="PTHR47504">
    <property type="entry name" value="RIGHT ORIGIN-BINDING PROTEIN"/>
    <property type="match status" value="1"/>
</dbReference>
<dbReference type="PROSITE" id="PS01124">
    <property type="entry name" value="HTH_ARAC_FAMILY_2"/>
    <property type="match status" value="1"/>
</dbReference>
<dbReference type="PANTHER" id="PTHR47504:SF3">
    <property type="entry name" value="HTH-TYPE TRANSCRIPTIONAL REGULATOR YKGA-RELATED"/>
    <property type="match status" value="1"/>
</dbReference>
<dbReference type="GO" id="GO:0003700">
    <property type="term" value="F:DNA-binding transcription factor activity"/>
    <property type="evidence" value="ECO:0007669"/>
    <property type="project" value="InterPro"/>
</dbReference>
<keyword evidence="1" id="KW-0805">Transcription regulation</keyword>
<keyword evidence="3" id="KW-0804">Transcription</keyword>
<name>A0A4C9GBA9_ECOLX</name>
<dbReference type="Pfam" id="PF12833">
    <property type="entry name" value="HTH_18"/>
    <property type="match status" value="1"/>
</dbReference>
<comment type="caution">
    <text evidence="4">The sequence shown here is derived from an EMBL/GenBank/DDBJ whole genome shotgun (WGS) entry which is preliminary data.</text>
</comment>